<organism evidence="3 4">
    <name type="scientific">Rubellicoccus peritrichatus</name>
    <dbReference type="NCBI Taxonomy" id="3080537"/>
    <lineage>
        <taxon>Bacteria</taxon>
        <taxon>Pseudomonadati</taxon>
        <taxon>Verrucomicrobiota</taxon>
        <taxon>Opitutia</taxon>
        <taxon>Puniceicoccales</taxon>
        <taxon>Cerasicoccaceae</taxon>
        <taxon>Rubellicoccus</taxon>
    </lineage>
</organism>
<proteinExistence type="predicted"/>
<dbReference type="PROSITE" id="PS51257">
    <property type="entry name" value="PROKAR_LIPOPROTEIN"/>
    <property type="match status" value="1"/>
</dbReference>
<protein>
    <recommendedName>
        <fullName evidence="5">Lipoprotein</fullName>
    </recommendedName>
</protein>
<evidence type="ECO:0000313" key="4">
    <source>
        <dbReference type="Proteomes" id="UP001304300"/>
    </source>
</evidence>
<evidence type="ECO:0000256" key="1">
    <source>
        <dbReference type="SAM" id="MobiDB-lite"/>
    </source>
</evidence>
<keyword evidence="2" id="KW-0732">Signal</keyword>
<feature type="chain" id="PRO_5042987824" description="Lipoprotein" evidence="2">
    <location>
        <begin position="23"/>
        <end position="70"/>
    </location>
</feature>
<sequence>MKHFLIILPALVTALFAGCTSAATEEEKRNFAREVRAQEHQQQEEQFDRAIDPNYVPSVGDTPAWEAPAN</sequence>
<feature type="signal peptide" evidence="2">
    <location>
        <begin position="1"/>
        <end position="22"/>
    </location>
</feature>
<evidence type="ECO:0000256" key="2">
    <source>
        <dbReference type="SAM" id="SignalP"/>
    </source>
</evidence>
<accession>A0AAQ3QX97</accession>
<dbReference type="RefSeq" id="WP_317836014.1">
    <property type="nucleotide sequence ID" value="NZ_CP136920.1"/>
</dbReference>
<dbReference type="AlphaFoldDB" id="A0AAQ3QX97"/>
<evidence type="ECO:0000313" key="3">
    <source>
        <dbReference type="EMBL" id="WOO43458.1"/>
    </source>
</evidence>
<dbReference type="EMBL" id="CP136920">
    <property type="protein sequence ID" value="WOO43458.1"/>
    <property type="molecule type" value="Genomic_DNA"/>
</dbReference>
<name>A0AAQ3QX97_9BACT</name>
<dbReference type="Proteomes" id="UP001304300">
    <property type="component" value="Chromosome"/>
</dbReference>
<feature type="region of interest" description="Disordered" evidence="1">
    <location>
        <begin position="34"/>
        <end position="70"/>
    </location>
</feature>
<gene>
    <name evidence="3" type="ORF">RZN69_10190</name>
</gene>
<keyword evidence="4" id="KW-1185">Reference proteome</keyword>
<dbReference type="KEGG" id="puo:RZN69_10190"/>
<evidence type="ECO:0008006" key="5">
    <source>
        <dbReference type="Google" id="ProtNLM"/>
    </source>
</evidence>
<feature type="compositionally biased region" description="Basic and acidic residues" evidence="1">
    <location>
        <begin position="34"/>
        <end position="51"/>
    </location>
</feature>
<reference evidence="3 4" key="1">
    <citation type="submission" date="2023-10" db="EMBL/GenBank/DDBJ databases">
        <title>Rubellicoccus peritrichatus gen. nov., sp. nov., isolated from an algae of coral reef tank.</title>
        <authorList>
            <person name="Luo J."/>
        </authorList>
    </citation>
    <scope>NUCLEOTIDE SEQUENCE [LARGE SCALE GENOMIC DNA]</scope>
    <source>
        <strain evidence="3 4">CR14</strain>
    </source>
</reference>